<keyword evidence="10" id="KW-1185">Reference proteome</keyword>
<dbReference type="OrthoDB" id="9806824at2"/>
<evidence type="ECO:0000256" key="2">
    <source>
        <dbReference type="ARBA" id="ARBA00022676"/>
    </source>
</evidence>
<dbReference type="PANTHER" id="PTHR43867:SF2">
    <property type="entry name" value="CELLULOSE SYNTHASE CATALYTIC SUBUNIT A [UDP-FORMING]"/>
    <property type="match status" value="1"/>
</dbReference>
<dbReference type="InterPro" id="IPR029044">
    <property type="entry name" value="Nucleotide-diphossugar_trans"/>
</dbReference>
<feature type="transmembrane region" description="Helical" evidence="7">
    <location>
        <begin position="378"/>
        <end position="395"/>
    </location>
</feature>
<keyword evidence="9" id="KW-0378">Hydrolase</keyword>
<keyword evidence="9" id="KW-0540">Nuclease</keyword>
<feature type="domain" description="Glycosyltransferase 2-like" evidence="8">
    <location>
        <begin position="174"/>
        <end position="389"/>
    </location>
</feature>
<dbReference type="AlphaFoldDB" id="A0A2P1NN78"/>
<dbReference type="InterPro" id="IPR001173">
    <property type="entry name" value="Glyco_trans_2-like"/>
</dbReference>
<dbReference type="KEGG" id="melm:C7H73_13065"/>
<keyword evidence="4 7" id="KW-0812">Transmembrane</keyword>
<dbReference type="Pfam" id="PF13632">
    <property type="entry name" value="Glyco_trans_2_3"/>
    <property type="match status" value="1"/>
</dbReference>
<evidence type="ECO:0000256" key="1">
    <source>
        <dbReference type="ARBA" id="ARBA00004141"/>
    </source>
</evidence>
<sequence length="769" mass="85913">MTEHPPPPQHYCADPRRGGNFERCSPLCALLAVLFLLVATGYLVWRATTFNQEHPVFSWLVYAAEVYGVLVAAVHIFVMWRLTQREAPEPEAGRTVDVFVTCFNEPVSMLRRTLLLARDMDYPHETWLLDDGNRSEMRELASSLGVWYLCRTSNEHAKAGNLNHALARTGGELIALFDADHAPGRDFLVRTLGYFRDPAVAFVQTPQEFFNLDSFQHRLRRRSRRLWTEQSLFFKVIQRGKDYWNSAFFCGTCAVVRRSALQDIGGFATGTVTEDLHTSLRLHKAGYRSVYHAQALAFGIAPAQVSPFLAQRVRWGQGAMQVLRQEDVLFTPRLSAAQKLNYLASMTTYFDGWQKGLFWLAPAIVLLTGWLPIDASGWVFLCWFVPYFVLSICVFEELSRGYGSWLYAEQYNFARFAAFIRATLGLVLGPSRFTVTDKSFSQRHQVLLQVLPQALLLAFNVLAIAWALYRTSREGPYLPPYALYFNLAWVGANLLCGWQLTRHFLSTEAHHHRREYRFDMPLPLVLLPEAGAAPAQSAQAGAALAIENVSPDGCRVVGMLPPALVQGRRVRAAVMLPSGLLPVRLVPVSRAQADEGAGPDAGSAVRCRFEWPDALARNQMERMLYGNDLQWQLQELNERGTTPSDWLGGRFLARDHGQRTHWGICEVQVGAAQGGHALLGLLPLQQQAAAPERVLLFEPVQEGASLRLSLRTPTGWRRIGAQAGRVVPLRSTAGTFYACALVRVRQVVPASASAPSQQEPPCPPAILTA</sequence>
<dbReference type="GO" id="GO:0016759">
    <property type="term" value="F:cellulose synthase activity"/>
    <property type="evidence" value="ECO:0007669"/>
    <property type="project" value="InterPro"/>
</dbReference>
<dbReference type="PANTHER" id="PTHR43867">
    <property type="entry name" value="CELLULOSE SYNTHASE CATALYTIC SUBUNIT A [UDP-FORMING]"/>
    <property type="match status" value="1"/>
</dbReference>
<dbReference type="PRINTS" id="PR01439">
    <property type="entry name" value="CELLSNTHASEA"/>
</dbReference>
<keyword evidence="5 7" id="KW-1133">Transmembrane helix</keyword>
<evidence type="ECO:0000256" key="5">
    <source>
        <dbReference type="ARBA" id="ARBA00022989"/>
    </source>
</evidence>
<feature type="transmembrane region" description="Helical" evidence="7">
    <location>
        <begin position="356"/>
        <end position="372"/>
    </location>
</feature>
<dbReference type="GO" id="GO:0004519">
    <property type="term" value="F:endonuclease activity"/>
    <property type="evidence" value="ECO:0007669"/>
    <property type="project" value="UniProtKB-KW"/>
</dbReference>
<dbReference type="CDD" id="cd06421">
    <property type="entry name" value="CESA_CelA_like"/>
    <property type="match status" value="1"/>
</dbReference>
<organism evidence="9 10">
    <name type="scientific">Pulveribacter suum</name>
    <dbReference type="NCBI Taxonomy" id="2116657"/>
    <lineage>
        <taxon>Bacteria</taxon>
        <taxon>Pseudomonadati</taxon>
        <taxon>Pseudomonadota</taxon>
        <taxon>Betaproteobacteria</taxon>
        <taxon>Burkholderiales</taxon>
        <taxon>Comamonadaceae</taxon>
        <taxon>Pulveribacter</taxon>
    </lineage>
</organism>
<evidence type="ECO:0000256" key="6">
    <source>
        <dbReference type="ARBA" id="ARBA00023136"/>
    </source>
</evidence>
<dbReference type="InterPro" id="IPR003919">
    <property type="entry name" value="Cell_synth_A"/>
</dbReference>
<keyword evidence="6 7" id="KW-0472">Membrane</keyword>
<evidence type="ECO:0000313" key="9">
    <source>
        <dbReference type="EMBL" id="AVP58502.1"/>
    </source>
</evidence>
<dbReference type="RefSeq" id="WP_106847050.1">
    <property type="nucleotide sequence ID" value="NZ_CP027792.1"/>
</dbReference>
<evidence type="ECO:0000256" key="3">
    <source>
        <dbReference type="ARBA" id="ARBA00022679"/>
    </source>
</evidence>
<dbReference type="EMBL" id="CP027792">
    <property type="protein sequence ID" value="AVP58502.1"/>
    <property type="molecule type" value="Genomic_DNA"/>
</dbReference>
<gene>
    <name evidence="9" type="ORF">C7H73_13065</name>
</gene>
<dbReference type="Proteomes" id="UP000241829">
    <property type="component" value="Chromosome"/>
</dbReference>
<protein>
    <submittedName>
        <fullName evidence="9">Restriction endonuclease</fullName>
    </submittedName>
</protein>
<keyword evidence="2" id="KW-0328">Glycosyltransferase</keyword>
<dbReference type="SUPFAM" id="SSF53448">
    <property type="entry name" value="Nucleotide-diphospho-sugar transferases"/>
    <property type="match status" value="1"/>
</dbReference>
<evidence type="ECO:0000259" key="8">
    <source>
        <dbReference type="Pfam" id="PF13632"/>
    </source>
</evidence>
<proteinExistence type="predicted"/>
<evidence type="ECO:0000256" key="4">
    <source>
        <dbReference type="ARBA" id="ARBA00022692"/>
    </source>
</evidence>
<dbReference type="InterPro" id="IPR050321">
    <property type="entry name" value="Glycosyltr_2/OpgH_subfam"/>
</dbReference>
<evidence type="ECO:0000313" key="10">
    <source>
        <dbReference type="Proteomes" id="UP000241829"/>
    </source>
</evidence>
<dbReference type="GO" id="GO:0005886">
    <property type="term" value="C:plasma membrane"/>
    <property type="evidence" value="ECO:0007669"/>
    <property type="project" value="TreeGrafter"/>
</dbReference>
<name>A0A2P1NN78_9BURK</name>
<keyword evidence="3" id="KW-0808">Transferase</keyword>
<feature type="transmembrane region" description="Helical" evidence="7">
    <location>
        <begin position="57"/>
        <end position="78"/>
    </location>
</feature>
<feature type="transmembrane region" description="Helical" evidence="7">
    <location>
        <begin position="416"/>
        <end position="435"/>
    </location>
</feature>
<feature type="transmembrane region" description="Helical" evidence="7">
    <location>
        <begin position="26"/>
        <end position="45"/>
    </location>
</feature>
<dbReference type="Gene3D" id="3.90.550.10">
    <property type="entry name" value="Spore Coat Polysaccharide Biosynthesis Protein SpsA, Chain A"/>
    <property type="match status" value="1"/>
</dbReference>
<keyword evidence="9" id="KW-0255">Endonuclease</keyword>
<dbReference type="GO" id="GO:0035438">
    <property type="term" value="F:cyclic-di-GMP binding"/>
    <property type="evidence" value="ECO:0007669"/>
    <property type="project" value="InterPro"/>
</dbReference>
<feature type="transmembrane region" description="Helical" evidence="7">
    <location>
        <begin position="481"/>
        <end position="500"/>
    </location>
</feature>
<accession>A0A2P1NN78</accession>
<dbReference type="GO" id="GO:0006011">
    <property type="term" value="P:UDP-alpha-D-glucose metabolic process"/>
    <property type="evidence" value="ECO:0007669"/>
    <property type="project" value="InterPro"/>
</dbReference>
<reference evidence="10" key="1">
    <citation type="submission" date="2018-03" db="EMBL/GenBank/DDBJ databases">
        <title>Genome sequencing of Melaminivora sp. strain SC2-7.</title>
        <authorList>
            <person name="Kim S.-J."/>
            <person name="Heo J."/>
            <person name="Ahn J.-H."/>
            <person name="Kwon S.-W."/>
        </authorList>
    </citation>
    <scope>NUCLEOTIDE SEQUENCE [LARGE SCALE GENOMIC DNA]</scope>
    <source>
        <strain evidence="10">SC2-7</strain>
    </source>
</reference>
<comment type="subcellular location">
    <subcellularLocation>
        <location evidence="1">Membrane</location>
        <topology evidence="1">Multi-pass membrane protein</topology>
    </subcellularLocation>
</comment>
<evidence type="ECO:0000256" key="7">
    <source>
        <dbReference type="SAM" id="Phobius"/>
    </source>
</evidence>
<feature type="transmembrane region" description="Helical" evidence="7">
    <location>
        <begin position="447"/>
        <end position="469"/>
    </location>
</feature>